<dbReference type="PANTHER" id="PTHR23284:SF0">
    <property type="entry name" value="PROLACTIN REGULATORY ELEMENT-BINDING PROTEIN"/>
    <property type="match status" value="1"/>
</dbReference>
<dbReference type="VEuPathDB" id="FungiDB:AB675_192"/>
<gene>
    <name evidence="11" type="ORF">AB675_192</name>
</gene>
<dbReference type="EMBL" id="LFJN01000022">
    <property type="protein sequence ID" value="KPI37729.1"/>
    <property type="molecule type" value="Genomic_DNA"/>
</dbReference>
<dbReference type="STRING" id="1664694.A0A0N0NKE0"/>
<evidence type="ECO:0000256" key="10">
    <source>
        <dbReference type="RuleBase" id="RU369019"/>
    </source>
</evidence>
<comment type="subcellular location">
    <subcellularLocation>
        <location evidence="10">Endoplasmic reticulum membrane</location>
        <topology evidence="10">Single-pass type II membrane protein</topology>
    </subcellularLocation>
    <subcellularLocation>
        <location evidence="10">Golgi apparatus membrane</location>
        <topology evidence="10">Single-pass type II membrane protein</topology>
    </subcellularLocation>
</comment>
<evidence type="ECO:0000256" key="1">
    <source>
        <dbReference type="ARBA" id="ARBA00022448"/>
    </source>
</evidence>
<dbReference type="AlphaFoldDB" id="A0A0N0NKE0"/>
<dbReference type="PANTHER" id="PTHR23284">
    <property type="entry name" value="PROLACTIN REGULATORY ELEMENT BINDING PROTEIN"/>
    <property type="match status" value="1"/>
</dbReference>
<name>A0A0N0NKE0_9EURO</name>
<dbReference type="GO" id="GO:0000139">
    <property type="term" value="C:Golgi membrane"/>
    <property type="evidence" value="ECO:0007669"/>
    <property type="project" value="UniProtKB-SubCell"/>
</dbReference>
<keyword evidence="4 10" id="KW-0677">Repeat</keyword>
<keyword evidence="2 10" id="KW-0853">WD repeat</keyword>
<accession>A0A0N0NKE0</accession>
<proteinExistence type="inferred from homology"/>
<dbReference type="Gene3D" id="2.130.10.10">
    <property type="entry name" value="YVTN repeat-like/Quinoprotein amine dehydrogenase"/>
    <property type="match status" value="1"/>
</dbReference>
<evidence type="ECO:0000313" key="11">
    <source>
        <dbReference type="EMBL" id="KPI37729.1"/>
    </source>
</evidence>
<dbReference type="OrthoDB" id="2013972at2759"/>
<dbReference type="Proteomes" id="UP000038010">
    <property type="component" value="Unassembled WGS sequence"/>
</dbReference>
<evidence type="ECO:0000256" key="4">
    <source>
        <dbReference type="ARBA" id="ARBA00022737"/>
    </source>
</evidence>
<dbReference type="GO" id="GO:0005085">
    <property type="term" value="F:guanyl-nucleotide exchange factor activity"/>
    <property type="evidence" value="ECO:0007669"/>
    <property type="project" value="InterPro"/>
</dbReference>
<comment type="function">
    <text evidence="10">Guanine nucleotide-exchange factor (GEF) required for the formation or budding of transport vesicles from the ER.</text>
</comment>
<dbReference type="GO" id="GO:0003400">
    <property type="term" value="P:regulation of COPII vesicle coating"/>
    <property type="evidence" value="ECO:0007669"/>
    <property type="project" value="UniProtKB-UniRule"/>
</dbReference>
<dbReference type="GO" id="GO:0005789">
    <property type="term" value="C:endoplasmic reticulum membrane"/>
    <property type="evidence" value="ECO:0007669"/>
    <property type="project" value="UniProtKB-SubCell"/>
</dbReference>
<dbReference type="GO" id="GO:0015031">
    <property type="term" value="P:protein transport"/>
    <property type="evidence" value="ECO:0007669"/>
    <property type="project" value="UniProtKB-KW"/>
</dbReference>
<dbReference type="GO" id="GO:0006888">
    <property type="term" value="P:endoplasmic reticulum to Golgi vesicle-mediated transport"/>
    <property type="evidence" value="ECO:0007669"/>
    <property type="project" value="UniProtKB-UniRule"/>
</dbReference>
<keyword evidence="12" id="KW-1185">Reference proteome</keyword>
<dbReference type="InterPro" id="IPR045260">
    <property type="entry name" value="Sec12-like"/>
</dbReference>
<keyword evidence="7 10" id="KW-0653">Protein transport</keyword>
<evidence type="ECO:0000256" key="6">
    <source>
        <dbReference type="ARBA" id="ARBA00022892"/>
    </source>
</evidence>
<sequence length="604" mass="64094">MTPNVSQLRKKLGYPLYGADFDPLNPDFLLVGGGGGSSSTGVPNKISLIDTSRRDELHEVAEVELAKDEDSVTTLAVASSTEHALTAIAGINSSDAEQAAGKNEHLRSFRISLPARKRKVDGTNVEKIESPNRGTQALGKNALFKSANGPKNETYQRVLATSRIKSRSEARIAAIATGLAPENEVVVFQPVSNAVTSTVDEISRISLGKKEAADVDVVPIEGNGHCLAYCTDDAVFLQQLPRTKGSRIEAPVKVYETVESTSSVAPSRRPKFRALRFISPRYILLLQNKPARTGTSLIILKLSSDMSSGRITLKKALGKSTKAAVGLDVCPLSSNPAGDFQTIIAVATQESSIELLTIDYNNTAGMGRFNNVGFLRDVHSGPLTRIVFSNFIKPSTPANKTPPQHVRLASVGVDQTVVVQNMPLRPWPVESHTPRYILQEPPASTLQTSINIFIAFFVITLVAFLMQVFCEIRGALPPTLGAANWLSPRVSSLIAQPYPSLSPSAASSSISSIIDAISSAPGSIPTNILEPPSLSALQDQLSAAVASASYTVSSAAAGAAESAGLKTPKAIVVRDTGSDVSAELLHHDVEGRKRGDSAEMGGID</sequence>
<feature type="transmembrane region" description="Helical" evidence="10">
    <location>
        <begin position="450"/>
        <end position="470"/>
    </location>
</feature>
<comment type="similarity">
    <text evidence="10">Belongs to the WD repeat SEC12 family.</text>
</comment>
<keyword evidence="3 10" id="KW-0812">Transmembrane</keyword>
<evidence type="ECO:0000256" key="9">
    <source>
        <dbReference type="ARBA" id="ARBA00023136"/>
    </source>
</evidence>
<organism evidence="11 12">
    <name type="scientific">Cyphellophora attinorum</name>
    <dbReference type="NCBI Taxonomy" id="1664694"/>
    <lineage>
        <taxon>Eukaryota</taxon>
        <taxon>Fungi</taxon>
        <taxon>Dikarya</taxon>
        <taxon>Ascomycota</taxon>
        <taxon>Pezizomycotina</taxon>
        <taxon>Eurotiomycetes</taxon>
        <taxon>Chaetothyriomycetidae</taxon>
        <taxon>Chaetothyriales</taxon>
        <taxon>Cyphellophoraceae</taxon>
        <taxon>Cyphellophora</taxon>
    </lineage>
</organism>
<comment type="caution">
    <text evidence="11">The sequence shown here is derived from an EMBL/GenBank/DDBJ whole genome shotgun (WGS) entry which is preliminary data.</text>
</comment>
<dbReference type="GeneID" id="28733726"/>
<reference evidence="11 12" key="1">
    <citation type="submission" date="2015-06" db="EMBL/GenBank/DDBJ databases">
        <title>Draft genome of the ant-associated black yeast Phialophora attae CBS 131958.</title>
        <authorList>
            <person name="Moreno L.F."/>
            <person name="Stielow B.J."/>
            <person name="de Hoog S."/>
            <person name="Vicente V.A."/>
            <person name="Weiss V.A."/>
            <person name="de Vries M."/>
            <person name="Cruz L.M."/>
            <person name="Souza E.M."/>
        </authorList>
    </citation>
    <scope>NUCLEOTIDE SEQUENCE [LARGE SCALE GENOMIC DNA]</scope>
    <source>
        <strain evidence="11 12">CBS 131958</strain>
    </source>
</reference>
<evidence type="ECO:0000256" key="8">
    <source>
        <dbReference type="ARBA" id="ARBA00022989"/>
    </source>
</evidence>
<dbReference type="InterPro" id="IPR015943">
    <property type="entry name" value="WD40/YVTN_repeat-like_dom_sf"/>
</dbReference>
<evidence type="ECO:0000256" key="2">
    <source>
        <dbReference type="ARBA" id="ARBA00022574"/>
    </source>
</evidence>
<keyword evidence="1 10" id="KW-0813">Transport</keyword>
<keyword evidence="8 10" id="KW-1133">Transmembrane helix</keyword>
<evidence type="ECO:0000256" key="7">
    <source>
        <dbReference type="ARBA" id="ARBA00022927"/>
    </source>
</evidence>
<keyword evidence="5 10" id="KW-0256">Endoplasmic reticulum</keyword>
<evidence type="ECO:0000313" key="12">
    <source>
        <dbReference type="Proteomes" id="UP000038010"/>
    </source>
</evidence>
<evidence type="ECO:0000256" key="3">
    <source>
        <dbReference type="ARBA" id="ARBA00022692"/>
    </source>
</evidence>
<evidence type="ECO:0000256" key="5">
    <source>
        <dbReference type="ARBA" id="ARBA00022824"/>
    </source>
</evidence>
<keyword evidence="9 10" id="KW-0472">Membrane</keyword>
<protein>
    <recommendedName>
        <fullName evidence="10">Guanine nucleotide-exchange factor SEC12</fullName>
    </recommendedName>
</protein>
<dbReference type="RefSeq" id="XP_017997692.1">
    <property type="nucleotide sequence ID" value="XM_018141857.1"/>
</dbReference>
<keyword evidence="6" id="KW-0931">ER-Golgi transport</keyword>